<gene>
    <name evidence="7" type="ORF">S03H2_38764</name>
</gene>
<dbReference type="InterPro" id="IPR004839">
    <property type="entry name" value="Aminotransferase_I/II_large"/>
</dbReference>
<organism evidence="7">
    <name type="scientific">marine sediment metagenome</name>
    <dbReference type="NCBI Taxonomy" id="412755"/>
    <lineage>
        <taxon>unclassified sequences</taxon>
        <taxon>metagenomes</taxon>
        <taxon>ecological metagenomes</taxon>
    </lineage>
</organism>
<dbReference type="Gene3D" id="3.40.640.10">
    <property type="entry name" value="Type I PLP-dependent aspartate aminotransferase-like (Major domain)"/>
    <property type="match status" value="1"/>
</dbReference>
<dbReference type="InterPro" id="IPR050596">
    <property type="entry name" value="AspAT/PAT-like"/>
</dbReference>
<dbReference type="GO" id="GO:0006520">
    <property type="term" value="P:amino acid metabolic process"/>
    <property type="evidence" value="ECO:0007669"/>
    <property type="project" value="InterPro"/>
</dbReference>
<evidence type="ECO:0000256" key="5">
    <source>
        <dbReference type="ARBA" id="ARBA00022898"/>
    </source>
</evidence>
<evidence type="ECO:0000259" key="6">
    <source>
        <dbReference type="Pfam" id="PF00155"/>
    </source>
</evidence>
<evidence type="ECO:0000256" key="1">
    <source>
        <dbReference type="ARBA" id="ARBA00001933"/>
    </source>
</evidence>
<accession>X1GLC9</accession>
<comment type="cofactor">
    <cofactor evidence="1">
        <name>pyridoxal 5'-phosphate</name>
        <dbReference type="ChEBI" id="CHEBI:597326"/>
    </cofactor>
</comment>
<feature type="domain" description="Aminotransferase class I/classII large" evidence="6">
    <location>
        <begin position="1"/>
        <end position="274"/>
    </location>
</feature>
<dbReference type="InterPro" id="IPR015424">
    <property type="entry name" value="PyrdxlP-dep_Trfase"/>
</dbReference>
<dbReference type="PROSITE" id="PS00105">
    <property type="entry name" value="AA_TRANSFER_CLASS_1"/>
    <property type="match status" value="1"/>
</dbReference>
<dbReference type="GO" id="GO:0008483">
    <property type="term" value="F:transaminase activity"/>
    <property type="evidence" value="ECO:0007669"/>
    <property type="project" value="UniProtKB-KW"/>
</dbReference>
<comment type="similarity">
    <text evidence="2">Belongs to the class-I pyridoxal-phosphate-dependent aminotransferase family.</text>
</comment>
<dbReference type="SUPFAM" id="SSF53383">
    <property type="entry name" value="PLP-dependent transferases"/>
    <property type="match status" value="1"/>
</dbReference>
<evidence type="ECO:0000256" key="2">
    <source>
        <dbReference type="ARBA" id="ARBA00007441"/>
    </source>
</evidence>
<dbReference type="PANTHER" id="PTHR46383:SF1">
    <property type="entry name" value="ASPARTATE AMINOTRANSFERASE"/>
    <property type="match status" value="1"/>
</dbReference>
<sequence>IISLGVGEPCFDTPINIKNAAWEALKAGKTKYEPTAGDYELREEICKKLKRDNNIDVGVDDVIVTAGGKFAIYLAFQAVLEKRDQVMMLDPAWVTYEPAARIAGAGVVRVASSETGGFQPDLKAIRKAMTNSVKIIVINSPCNPTGAGFEESTIRKIANMAREQGALLLSDEIYEYLIYEGEHYSPGSEFDNVITINSFSKSHAMTGWRLGYVTAPREILEGMIKIYQHSVSCVTAFAQAGAIEALRTEESRQATKRMVKGYKERRAVMMKLIQQS</sequence>
<proteinExistence type="inferred from homology"/>
<dbReference type="FunFam" id="3.40.640.10:FF:000033">
    <property type="entry name" value="Aspartate aminotransferase"/>
    <property type="match status" value="1"/>
</dbReference>
<feature type="non-terminal residue" evidence="7">
    <location>
        <position position="1"/>
    </location>
</feature>
<name>X1GLC9_9ZZZZ</name>
<evidence type="ECO:0000313" key="7">
    <source>
        <dbReference type="EMBL" id="GAH58721.1"/>
    </source>
</evidence>
<evidence type="ECO:0000256" key="4">
    <source>
        <dbReference type="ARBA" id="ARBA00022679"/>
    </source>
</evidence>
<feature type="non-terminal residue" evidence="7">
    <location>
        <position position="276"/>
    </location>
</feature>
<dbReference type="InterPro" id="IPR015421">
    <property type="entry name" value="PyrdxlP-dep_Trfase_major"/>
</dbReference>
<dbReference type="AlphaFoldDB" id="X1GLC9"/>
<protein>
    <recommendedName>
        <fullName evidence="6">Aminotransferase class I/classII large domain-containing protein</fullName>
    </recommendedName>
</protein>
<dbReference type="PANTHER" id="PTHR46383">
    <property type="entry name" value="ASPARTATE AMINOTRANSFERASE"/>
    <property type="match status" value="1"/>
</dbReference>
<reference evidence="7" key="1">
    <citation type="journal article" date="2014" name="Front. Microbiol.">
        <title>High frequency of phylogenetically diverse reductive dehalogenase-homologous genes in deep subseafloor sedimentary metagenomes.</title>
        <authorList>
            <person name="Kawai M."/>
            <person name="Futagami T."/>
            <person name="Toyoda A."/>
            <person name="Takaki Y."/>
            <person name="Nishi S."/>
            <person name="Hori S."/>
            <person name="Arai W."/>
            <person name="Tsubouchi T."/>
            <person name="Morono Y."/>
            <person name="Uchiyama I."/>
            <person name="Ito T."/>
            <person name="Fujiyama A."/>
            <person name="Inagaki F."/>
            <person name="Takami H."/>
        </authorList>
    </citation>
    <scope>NUCLEOTIDE SEQUENCE</scope>
    <source>
        <strain evidence="7">Expedition CK06-06</strain>
    </source>
</reference>
<evidence type="ECO:0000256" key="3">
    <source>
        <dbReference type="ARBA" id="ARBA00022576"/>
    </source>
</evidence>
<dbReference type="GO" id="GO:0030170">
    <property type="term" value="F:pyridoxal phosphate binding"/>
    <property type="evidence" value="ECO:0007669"/>
    <property type="project" value="InterPro"/>
</dbReference>
<dbReference type="Pfam" id="PF00155">
    <property type="entry name" value="Aminotran_1_2"/>
    <property type="match status" value="1"/>
</dbReference>
<keyword evidence="4" id="KW-0808">Transferase</keyword>
<comment type="caution">
    <text evidence="7">The sequence shown here is derived from an EMBL/GenBank/DDBJ whole genome shotgun (WGS) entry which is preliminary data.</text>
</comment>
<keyword evidence="5" id="KW-0663">Pyridoxal phosphate</keyword>
<dbReference type="InterPro" id="IPR004838">
    <property type="entry name" value="NHTrfase_class1_PyrdxlP-BS"/>
</dbReference>
<dbReference type="CDD" id="cd00609">
    <property type="entry name" value="AAT_like"/>
    <property type="match status" value="1"/>
</dbReference>
<keyword evidence="3" id="KW-0032">Aminotransferase</keyword>
<dbReference type="EMBL" id="BARU01023917">
    <property type="protein sequence ID" value="GAH58721.1"/>
    <property type="molecule type" value="Genomic_DNA"/>
</dbReference>